<dbReference type="PANTHER" id="PTHR34606">
    <property type="entry name" value="BON DOMAIN-CONTAINING PROTEIN"/>
    <property type="match status" value="1"/>
</dbReference>
<feature type="signal peptide" evidence="1">
    <location>
        <begin position="1"/>
        <end position="24"/>
    </location>
</feature>
<dbReference type="PROSITE" id="PS50914">
    <property type="entry name" value="BON"/>
    <property type="match status" value="1"/>
</dbReference>
<dbReference type="OrthoDB" id="9010075at2"/>
<dbReference type="AlphaFoldDB" id="A0A4U1HP49"/>
<dbReference type="InterPro" id="IPR007055">
    <property type="entry name" value="BON_dom"/>
</dbReference>
<dbReference type="RefSeq" id="WP_136897972.1">
    <property type="nucleotide sequence ID" value="NZ_SWJE01000015.1"/>
</dbReference>
<dbReference type="Pfam" id="PF04972">
    <property type="entry name" value="BON"/>
    <property type="match status" value="1"/>
</dbReference>
<sequence>MKAIKAIKLAGGALIVAFSVSAFAQASDTGMASAPAMSAAQPSGKQADRALSKTVRKALAKAKGVSAAGIVVRAKSGAVTLEGTVPDQSQIDKATQVAQGVAGVSSVKNALTVKEEGQ</sequence>
<evidence type="ECO:0000313" key="4">
    <source>
        <dbReference type="Proteomes" id="UP000305539"/>
    </source>
</evidence>
<dbReference type="SMART" id="SM00749">
    <property type="entry name" value="BON"/>
    <property type="match status" value="1"/>
</dbReference>
<proteinExistence type="predicted"/>
<evidence type="ECO:0000256" key="1">
    <source>
        <dbReference type="SAM" id="SignalP"/>
    </source>
</evidence>
<dbReference type="PANTHER" id="PTHR34606:SF15">
    <property type="entry name" value="BON DOMAIN-CONTAINING PROTEIN"/>
    <property type="match status" value="1"/>
</dbReference>
<organism evidence="3 4">
    <name type="scientific">Trinickia terrae</name>
    <dbReference type="NCBI Taxonomy" id="2571161"/>
    <lineage>
        <taxon>Bacteria</taxon>
        <taxon>Pseudomonadati</taxon>
        <taxon>Pseudomonadota</taxon>
        <taxon>Betaproteobacteria</taxon>
        <taxon>Burkholderiales</taxon>
        <taxon>Burkholderiaceae</taxon>
        <taxon>Trinickia</taxon>
    </lineage>
</organism>
<accession>A0A4U1HP49</accession>
<reference evidence="3 4" key="1">
    <citation type="submission" date="2019-04" db="EMBL/GenBank/DDBJ databases">
        <title>Trinickia sp. 7GSK02, isolated from subtropical forest soil.</title>
        <authorList>
            <person name="Gao Z.-H."/>
            <person name="Qiu L.-H."/>
        </authorList>
    </citation>
    <scope>NUCLEOTIDE SEQUENCE [LARGE SCALE GENOMIC DNA]</scope>
    <source>
        <strain evidence="3 4">7GSK02</strain>
    </source>
</reference>
<keyword evidence="1" id="KW-0732">Signal</keyword>
<dbReference type="InterPro" id="IPR051686">
    <property type="entry name" value="Lipoprotein_DolP"/>
</dbReference>
<feature type="domain" description="BON" evidence="2">
    <location>
        <begin position="47"/>
        <end position="115"/>
    </location>
</feature>
<dbReference type="Gene3D" id="3.30.1340.30">
    <property type="match status" value="1"/>
</dbReference>
<evidence type="ECO:0000313" key="3">
    <source>
        <dbReference type="EMBL" id="TKC83159.1"/>
    </source>
</evidence>
<name>A0A4U1HP49_9BURK</name>
<dbReference type="Proteomes" id="UP000305539">
    <property type="component" value="Unassembled WGS sequence"/>
</dbReference>
<keyword evidence="4" id="KW-1185">Reference proteome</keyword>
<gene>
    <name evidence="3" type="ORF">FAZ69_26085</name>
</gene>
<comment type="caution">
    <text evidence="3">The sequence shown here is derived from an EMBL/GenBank/DDBJ whole genome shotgun (WGS) entry which is preliminary data.</text>
</comment>
<evidence type="ECO:0000259" key="2">
    <source>
        <dbReference type="PROSITE" id="PS50914"/>
    </source>
</evidence>
<protein>
    <submittedName>
        <fullName evidence="3">BON domain-containing protein</fullName>
    </submittedName>
</protein>
<feature type="chain" id="PRO_5020822126" evidence="1">
    <location>
        <begin position="25"/>
        <end position="118"/>
    </location>
</feature>
<dbReference type="InterPro" id="IPR014004">
    <property type="entry name" value="Transpt-assoc_nodulatn_dom_bac"/>
</dbReference>
<dbReference type="EMBL" id="SWJE01000015">
    <property type="protein sequence ID" value="TKC83159.1"/>
    <property type="molecule type" value="Genomic_DNA"/>
</dbReference>